<protein>
    <submittedName>
        <fullName evidence="1">Uncharacterized protein</fullName>
    </submittedName>
</protein>
<dbReference type="Proteomes" id="UP000287651">
    <property type="component" value="Unassembled WGS sequence"/>
</dbReference>
<accession>A0A427B1P5</accession>
<name>A0A427B1P5_ENSVE</name>
<organism evidence="1 2">
    <name type="scientific">Ensete ventricosum</name>
    <name type="common">Abyssinian banana</name>
    <name type="synonym">Musa ensete</name>
    <dbReference type="NCBI Taxonomy" id="4639"/>
    <lineage>
        <taxon>Eukaryota</taxon>
        <taxon>Viridiplantae</taxon>
        <taxon>Streptophyta</taxon>
        <taxon>Embryophyta</taxon>
        <taxon>Tracheophyta</taxon>
        <taxon>Spermatophyta</taxon>
        <taxon>Magnoliopsida</taxon>
        <taxon>Liliopsida</taxon>
        <taxon>Zingiberales</taxon>
        <taxon>Musaceae</taxon>
        <taxon>Ensete</taxon>
    </lineage>
</organism>
<proteinExistence type="predicted"/>
<sequence>MVEPISLRRQSQNRLLTDSLSTIAAAAGSAGLAGLGPGFAEHTAVVVAVAGGGGGGGESSSNRNQGLCSRYPLGRCPFRGEDIYLEGSSQAPKTILPRDDR</sequence>
<reference evidence="1 2" key="1">
    <citation type="journal article" date="2014" name="Agronomy (Basel)">
        <title>A Draft Genome Sequence for Ensete ventricosum, the Drought-Tolerant Tree Against Hunger.</title>
        <authorList>
            <person name="Harrison J."/>
            <person name="Moore K.A."/>
            <person name="Paszkiewicz K."/>
            <person name="Jones T."/>
            <person name="Grant M."/>
            <person name="Ambacheew D."/>
            <person name="Muzemil S."/>
            <person name="Studholme D.J."/>
        </authorList>
    </citation>
    <scope>NUCLEOTIDE SEQUENCE [LARGE SCALE GENOMIC DNA]</scope>
</reference>
<gene>
    <name evidence="1" type="ORF">B296_00018099</name>
</gene>
<dbReference type="AlphaFoldDB" id="A0A427B1P5"/>
<evidence type="ECO:0000313" key="2">
    <source>
        <dbReference type="Proteomes" id="UP000287651"/>
    </source>
</evidence>
<comment type="caution">
    <text evidence="1">The sequence shown here is derived from an EMBL/GenBank/DDBJ whole genome shotgun (WGS) entry which is preliminary data.</text>
</comment>
<evidence type="ECO:0000313" key="1">
    <source>
        <dbReference type="EMBL" id="RRT82236.1"/>
    </source>
</evidence>
<dbReference type="EMBL" id="AMZH03000733">
    <property type="protein sequence ID" value="RRT82236.1"/>
    <property type="molecule type" value="Genomic_DNA"/>
</dbReference>